<keyword evidence="4" id="KW-1185">Reference proteome</keyword>
<dbReference type="InterPro" id="IPR029058">
    <property type="entry name" value="AB_hydrolase_fold"/>
</dbReference>
<dbReference type="Gene3D" id="3.40.50.1820">
    <property type="entry name" value="alpha/beta hydrolase"/>
    <property type="match status" value="1"/>
</dbReference>
<dbReference type="AlphaFoldDB" id="A0A1I6TFY2"/>
<dbReference type="OrthoDB" id="9773293at2"/>
<dbReference type="Proteomes" id="UP000198785">
    <property type="component" value="Unassembled WGS sequence"/>
</dbReference>
<organism evidence="3 4">
    <name type="scientific">Sphingobacterium wenxiniae</name>
    <dbReference type="NCBI Taxonomy" id="683125"/>
    <lineage>
        <taxon>Bacteria</taxon>
        <taxon>Pseudomonadati</taxon>
        <taxon>Bacteroidota</taxon>
        <taxon>Sphingobacteriia</taxon>
        <taxon>Sphingobacteriales</taxon>
        <taxon>Sphingobacteriaceae</taxon>
        <taxon>Sphingobacterium</taxon>
    </lineage>
</organism>
<keyword evidence="1" id="KW-0732">Signal</keyword>
<evidence type="ECO:0000313" key="4">
    <source>
        <dbReference type="Proteomes" id="UP000198785"/>
    </source>
</evidence>
<accession>A0A1I6TFY2</accession>
<sequence length="314" mass="34940">MKNTKTICFLLSLSVSLLSIGFTNNLNAQTKTTVKQIEYETKTIKVNDDDFAYRIVENNSNTNIPIILLNHTRGNLDNWDPALINKLASERTVITFNNRGVASSSGQTPESFAQMAEDAFQFIKALKYEKVDILGFSIGGCVAQELLMQHQDIVRKAVIAGSAPLGARSINKRDPEIAALVQRASSLGLKEFQALFFNASDNSRKLGEDFWNRKAESKYPKDVEVGIESAKAQAIARENWGNDELIVSDYKKITTPILVTGGKTDVQMPVQNSMELFNLLPNAQLILYPDAGHGFLFQYYDLFGGDVNRFLNSK</sequence>
<reference evidence="3 4" key="1">
    <citation type="submission" date="2016-10" db="EMBL/GenBank/DDBJ databases">
        <authorList>
            <person name="de Groot N.N."/>
        </authorList>
    </citation>
    <scope>NUCLEOTIDE SEQUENCE [LARGE SCALE GENOMIC DNA]</scope>
    <source>
        <strain evidence="3 4">DSM 22789</strain>
    </source>
</reference>
<proteinExistence type="predicted"/>
<evidence type="ECO:0000313" key="3">
    <source>
        <dbReference type="EMBL" id="SFS88119.1"/>
    </source>
</evidence>
<evidence type="ECO:0000259" key="2">
    <source>
        <dbReference type="Pfam" id="PF00561"/>
    </source>
</evidence>
<dbReference type="EMBL" id="FOZZ01000006">
    <property type="protein sequence ID" value="SFS88119.1"/>
    <property type="molecule type" value="Genomic_DNA"/>
</dbReference>
<gene>
    <name evidence="3" type="ORF">SAMN05660206_106127</name>
</gene>
<dbReference type="SUPFAM" id="SSF53474">
    <property type="entry name" value="alpha/beta-Hydrolases"/>
    <property type="match status" value="1"/>
</dbReference>
<name>A0A1I6TFY2_9SPHI</name>
<protein>
    <submittedName>
        <fullName evidence="3">Pimeloyl-ACP methyl ester carboxylesterase</fullName>
    </submittedName>
</protein>
<feature type="chain" id="PRO_5011578993" evidence="1">
    <location>
        <begin position="29"/>
        <end position="314"/>
    </location>
</feature>
<dbReference type="PANTHER" id="PTHR43433">
    <property type="entry name" value="HYDROLASE, ALPHA/BETA FOLD FAMILY PROTEIN"/>
    <property type="match status" value="1"/>
</dbReference>
<feature type="domain" description="AB hydrolase-1" evidence="2">
    <location>
        <begin position="65"/>
        <end position="297"/>
    </location>
</feature>
<dbReference type="PANTHER" id="PTHR43433:SF5">
    <property type="entry name" value="AB HYDROLASE-1 DOMAIN-CONTAINING PROTEIN"/>
    <property type="match status" value="1"/>
</dbReference>
<dbReference type="RefSeq" id="WP_093365611.1">
    <property type="nucleotide sequence ID" value="NZ_FOZZ01000006.1"/>
</dbReference>
<dbReference type="Pfam" id="PF00561">
    <property type="entry name" value="Abhydrolase_1"/>
    <property type="match status" value="1"/>
</dbReference>
<dbReference type="InterPro" id="IPR000073">
    <property type="entry name" value="AB_hydrolase_1"/>
</dbReference>
<feature type="signal peptide" evidence="1">
    <location>
        <begin position="1"/>
        <end position="28"/>
    </location>
</feature>
<dbReference type="STRING" id="683125.SAMN05660206_106127"/>
<evidence type="ECO:0000256" key="1">
    <source>
        <dbReference type="SAM" id="SignalP"/>
    </source>
</evidence>
<dbReference type="InterPro" id="IPR050471">
    <property type="entry name" value="AB_hydrolase"/>
</dbReference>